<evidence type="ECO:0000313" key="3">
    <source>
        <dbReference type="Proteomes" id="UP000078561"/>
    </source>
</evidence>
<feature type="region of interest" description="Disordered" evidence="1">
    <location>
        <begin position="98"/>
        <end position="136"/>
    </location>
</feature>
<gene>
    <name evidence="2" type="primary">ABSGL_05377.1 scaffold 6959</name>
</gene>
<sequence length="136" mass="14855">MSCGGVYSPFFYLVDDNKNSIDKSHSEYKNLDAQKSGHLLLARPQNPGDDLVVLKAVMGTTLATQGIVIDSSKTYGYLINVADGLVCHLTPANYKLGTDNAKLERPSSLRSKRPSQEKSPLFKPRNDTSPIIKSAN</sequence>
<keyword evidence="3" id="KW-1185">Reference proteome</keyword>
<dbReference type="EMBL" id="LT552960">
    <property type="protein sequence ID" value="SAL99732.1"/>
    <property type="molecule type" value="Genomic_DNA"/>
</dbReference>
<reference evidence="2" key="1">
    <citation type="submission" date="2016-04" db="EMBL/GenBank/DDBJ databases">
        <authorList>
            <person name="Evans L.H."/>
            <person name="Alamgir A."/>
            <person name="Owens N."/>
            <person name="Weber N.D."/>
            <person name="Virtaneva K."/>
            <person name="Barbian K."/>
            <person name="Babar A."/>
            <person name="Rosenke K."/>
        </authorList>
    </citation>
    <scope>NUCLEOTIDE SEQUENCE [LARGE SCALE GENOMIC DNA]</scope>
    <source>
        <strain evidence="2">CBS 101.48</strain>
    </source>
</reference>
<dbReference type="Proteomes" id="UP000078561">
    <property type="component" value="Unassembled WGS sequence"/>
</dbReference>
<dbReference type="AlphaFoldDB" id="A0A163JJ91"/>
<proteinExistence type="predicted"/>
<protein>
    <submittedName>
        <fullName evidence="2">Uncharacterized protein</fullName>
    </submittedName>
</protein>
<evidence type="ECO:0000256" key="1">
    <source>
        <dbReference type="SAM" id="MobiDB-lite"/>
    </source>
</evidence>
<evidence type="ECO:0000313" key="2">
    <source>
        <dbReference type="EMBL" id="SAL99732.1"/>
    </source>
</evidence>
<dbReference type="InParanoid" id="A0A163JJ91"/>
<feature type="compositionally biased region" description="Polar residues" evidence="1">
    <location>
        <begin position="127"/>
        <end position="136"/>
    </location>
</feature>
<name>A0A163JJ91_ABSGL</name>
<accession>A0A163JJ91</accession>
<organism evidence="2">
    <name type="scientific">Absidia glauca</name>
    <name type="common">Pin mould</name>
    <dbReference type="NCBI Taxonomy" id="4829"/>
    <lineage>
        <taxon>Eukaryota</taxon>
        <taxon>Fungi</taxon>
        <taxon>Fungi incertae sedis</taxon>
        <taxon>Mucoromycota</taxon>
        <taxon>Mucoromycotina</taxon>
        <taxon>Mucoromycetes</taxon>
        <taxon>Mucorales</taxon>
        <taxon>Cunninghamellaceae</taxon>
        <taxon>Absidia</taxon>
    </lineage>
</organism>